<evidence type="ECO:0000313" key="2">
    <source>
        <dbReference type="EMBL" id="KKC31359.1"/>
    </source>
</evidence>
<evidence type="ECO:0000313" key="3">
    <source>
        <dbReference type="Proteomes" id="UP000033519"/>
    </source>
</evidence>
<evidence type="ECO:0000256" key="1">
    <source>
        <dbReference type="SAM" id="Phobius"/>
    </source>
</evidence>
<proteinExistence type="predicted"/>
<feature type="transmembrane region" description="Helical" evidence="1">
    <location>
        <begin position="7"/>
        <end position="31"/>
    </location>
</feature>
<name>A0ABR5DTL3_9HYPH</name>
<organism evidence="2 3">
    <name type="scientific">Devosia psychrophila</name>
    <dbReference type="NCBI Taxonomy" id="728005"/>
    <lineage>
        <taxon>Bacteria</taxon>
        <taxon>Pseudomonadati</taxon>
        <taxon>Pseudomonadota</taxon>
        <taxon>Alphaproteobacteria</taxon>
        <taxon>Hyphomicrobiales</taxon>
        <taxon>Devosiaceae</taxon>
        <taxon>Devosia</taxon>
    </lineage>
</organism>
<keyword evidence="1" id="KW-0472">Membrane</keyword>
<protein>
    <submittedName>
        <fullName evidence="2">Conjugal transfer protein TraF</fullName>
    </submittedName>
</protein>
<keyword evidence="1" id="KW-0812">Transmembrane</keyword>
<keyword evidence="1" id="KW-1133">Transmembrane helix</keyword>
<dbReference type="Proteomes" id="UP000033519">
    <property type="component" value="Unassembled WGS sequence"/>
</dbReference>
<accession>A0ABR5DTL3</accession>
<gene>
    <name evidence="2" type="ORF">WH91_19910</name>
</gene>
<sequence length="105" mass="10894">MVRQRKIAIGALAVGAGILLALVAGGFWGGLRLNLTPSYPLGIWRIEPLDREAVVGDLVFICSPTTPAFVLGVERGYLPTGLCPGGTGPLIKNVVAVAGQVVDIE</sequence>
<keyword evidence="3" id="KW-1185">Reference proteome</keyword>
<dbReference type="EMBL" id="LAPV01000186">
    <property type="protein sequence ID" value="KKC31359.1"/>
    <property type="molecule type" value="Genomic_DNA"/>
</dbReference>
<comment type="caution">
    <text evidence="2">The sequence shown here is derived from an EMBL/GenBank/DDBJ whole genome shotgun (WGS) entry which is preliminary data.</text>
</comment>
<feature type="non-terminal residue" evidence="2">
    <location>
        <position position="105"/>
    </location>
</feature>
<reference evidence="2 3" key="1">
    <citation type="submission" date="2015-03" db="EMBL/GenBank/DDBJ databases">
        <authorList>
            <person name="Lepp D."/>
            <person name="Hassan Y.I."/>
            <person name="Li X.-Z."/>
            <person name="Zhou T."/>
        </authorList>
    </citation>
    <scope>NUCLEOTIDE SEQUENCE [LARGE SCALE GENOMIC DNA]</scope>
    <source>
        <strain evidence="2 3">Cr7-05</strain>
    </source>
</reference>